<dbReference type="Pfam" id="PF05686">
    <property type="entry name" value="Glyco_transf_90"/>
    <property type="match status" value="1"/>
</dbReference>
<dbReference type="EMBL" id="FODE01000010">
    <property type="protein sequence ID" value="SEN57752.1"/>
    <property type="molecule type" value="Genomic_DNA"/>
</dbReference>
<dbReference type="InterPro" id="IPR027417">
    <property type="entry name" value="P-loop_NTPase"/>
</dbReference>
<dbReference type="Proteomes" id="UP000199054">
    <property type="component" value="Unassembled WGS sequence"/>
</dbReference>
<dbReference type="SUPFAM" id="SSF52540">
    <property type="entry name" value="P-loop containing nucleoside triphosphate hydrolases"/>
    <property type="match status" value="1"/>
</dbReference>
<dbReference type="Gene3D" id="3.40.50.300">
    <property type="entry name" value="P-loop containing nucleotide triphosphate hydrolases"/>
    <property type="match status" value="1"/>
</dbReference>
<dbReference type="SMART" id="SM00672">
    <property type="entry name" value="CAP10"/>
    <property type="match status" value="1"/>
</dbReference>
<evidence type="ECO:0000259" key="2">
    <source>
        <dbReference type="SMART" id="SM00672"/>
    </source>
</evidence>
<dbReference type="InterPro" id="IPR051091">
    <property type="entry name" value="O-Glucosyltr/Glycosyltrsf_90"/>
</dbReference>
<evidence type="ECO:0000313" key="3">
    <source>
        <dbReference type="EMBL" id="SEN57752.1"/>
    </source>
</evidence>
<feature type="domain" description="Glycosyl transferase CAP10" evidence="2">
    <location>
        <begin position="292"/>
        <end position="573"/>
    </location>
</feature>
<protein>
    <submittedName>
        <fullName evidence="3">Glycosyl transferase family 90</fullName>
    </submittedName>
</protein>
<keyword evidence="1 3" id="KW-0808">Transferase</keyword>
<dbReference type="PANTHER" id="PTHR12203:SF35">
    <property type="entry name" value="PROTEIN O-GLUCOSYLTRANSFERASE 1"/>
    <property type="match status" value="1"/>
</dbReference>
<accession>A0A1H8HNF9</accession>
<dbReference type="RefSeq" id="WP_090611482.1">
    <property type="nucleotide sequence ID" value="NZ_CP067124.1"/>
</dbReference>
<dbReference type="STRING" id="34002.SAMN04489859_101013"/>
<organism evidence="3 4">
    <name type="scientific">Paracoccus alcaliphilus</name>
    <dbReference type="NCBI Taxonomy" id="34002"/>
    <lineage>
        <taxon>Bacteria</taxon>
        <taxon>Pseudomonadati</taxon>
        <taxon>Pseudomonadota</taxon>
        <taxon>Alphaproteobacteria</taxon>
        <taxon>Rhodobacterales</taxon>
        <taxon>Paracoccaceae</taxon>
        <taxon>Paracoccus</taxon>
    </lineage>
</organism>
<gene>
    <name evidence="3" type="ORF">SAMN04489859_101013</name>
</gene>
<dbReference type="AlphaFoldDB" id="A0A1H8HNF9"/>
<name>A0A1H8HNF9_9RHOB</name>
<evidence type="ECO:0000256" key="1">
    <source>
        <dbReference type="ARBA" id="ARBA00022679"/>
    </source>
</evidence>
<dbReference type="GO" id="GO:0016740">
    <property type="term" value="F:transferase activity"/>
    <property type="evidence" value="ECO:0007669"/>
    <property type="project" value="UniProtKB-KW"/>
</dbReference>
<keyword evidence="4" id="KW-1185">Reference proteome</keyword>
<evidence type="ECO:0000313" key="4">
    <source>
        <dbReference type="Proteomes" id="UP000199054"/>
    </source>
</evidence>
<sequence>MTRKLFQIGFNKCATTFIARLFQMNGIPTVHWLEGALAEDIAYSRLAGRAPLQRWADKVVAFTDMESVRYLNMPVVEAFRDYAFLDASFPGSIFVLNTRNVEDWVISRYMHRGGSYARAYAQILGVGPGDLADIWADAWQQHLDGVRAHFAGRPELVEIDIDTATPEDYRRALSPWFDLPLCPPLPSGRVRKARDGYLIHLGRMLDAPLPGEGVSPALRQQTATALAVAARPATVQCGAGAFSAASDLFATFDAARQEVRARDGSRLPLIRGDSGKYHLDPAQGRLLRLATTVNDIADVADHGIYHLDMAPVCPLGQGDHAIPGPVIAGSRRAGAANVFLWPMPWIHRLGNDGFLGTPGRVDPAFADKLDRAVWRGGFAGYERSTDGPDLNRRLDAAIGVLSTADPDTPGFDRAAASLRDSARLAFVLAAQGNPDIDAAFLPDERAGKALTRAGIADVFARDHDEAFLLKHRYLVCLGGNAGPEDFLPLANSHSVVLKEEDGWELFASDLFRPWEHYIPLAPGGTDLAEALAWARAHPDRCAEISAAARQLCAVLADPECRRLHLMQVLRDYRAASGQGA</sequence>
<dbReference type="OrthoDB" id="7976614at2"/>
<dbReference type="InterPro" id="IPR006598">
    <property type="entry name" value="CAP10"/>
</dbReference>
<dbReference type="PANTHER" id="PTHR12203">
    <property type="entry name" value="KDEL LYS-ASP-GLU-LEU CONTAINING - RELATED"/>
    <property type="match status" value="1"/>
</dbReference>
<reference evidence="3 4" key="1">
    <citation type="submission" date="2016-10" db="EMBL/GenBank/DDBJ databases">
        <authorList>
            <person name="de Groot N.N."/>
        </authorList>
    </citation>
    <scope>NUCLEOTIDE SEQUENCE [LARGE SCALE GENOMIC DNA]</scope>
    <source>
        <strain evidence="3 4">DSM 8512</strain>
    </source>
</reference>
<proteinExistence type="predicted"/>